<dbReference type="SUPFAM" id="SSF46689">
    <property type="entry name" value="Homeodomain-like"/>
    <property type="match status" value="2"/>
</dbReference>
<dbReference type="Proteomes" id="UP000076603">
    <property type="component" value="Unassembled WGS sequence"/>
</dbReference>
<evidence type="ECO:0000256" key="2">
    <source>
        <dbReference type="ARBA" id="ARBA00023125"/>
    </source>
</evidence>
<dbReference type="InterPro" id="IPR050959">
    <property type="entry name" value="MarA-like"/>
</dbReference>
<organism evidence="5 6">
    <name type="scientific">Clostridium magnum DSM 2767</name>
    <dbReference type="NCBI Taxonomy" id="1121326"/>
    <lineage>
        <taxon>Bacteria</taxon>
        <taxon>Bacillati</taxon>
        <taxon>Bacillota</taxon>
        <taxon>Clostridia</taxon>
        <taxon>Eubacteriales</taxon>
        <taxon>Clostridiaceae</taxon>
        <taxon>Clostridium</taxon>
    </lineage>
</organism>
<dbReference type="EMBL" id="LWAE01000005">
    <property type="protein sequence ID" value="KZL90399.1"/>
    <property type="molecule type" value="Genomic_DNA"/>
</dbReference>
<evidence type="ECO:0000313" key="6">
    <source>
        <dbReference type="Proteomes" id="UP000076603"/>
    </source>
</evidence>
<keyword evidence="3" id="KW-0804">Transcription</keyword>
<keyword evidence="1" id="KW-0805">Transcription regulation</keyword>
<evidence type="ECO:0000313" key="5">
    <source>
        <dbReference type="EMBL" id="KZL90399.1"/>
    </source>
</evidence>
<protein>
    <submittedName>
        <fullName evidence="5">Transposon Tn10 TetD protein</fullName>
    </submittedName>
</protein>
<evidence type="ECO:0000259" key="4">
    <source>
        <dbReference type="PROSITE" id="PS01124"/>
    </source>
</evidence>
<evidence type="ECO:0000256" key="1">
    <source>
        <dbReference type="ARBA" id="ARBA00023015"/>
    </source>
</evidence>
<comment type="caution">
    <text evidence="5">The sequence shown here is derived from an EMBL/GenBank/DDBJ whole genome shotgun (WGS) entry which is preliminary data.</text>
</comment>
<feature type="domain" description="HTH araC/xylS-type" evidence="4">
    <location>
        <begin position="7"/>
        <end position="105"/>
    </location>
</feature>
<dbReference type="PANTHER" id="PTHR47504:SF6">
    <property type="entry name" value="ARAC-FAMILY TRANSCRIPTIONAL REGULATOR"/>
    <property type="match status" value="1"/>
</dbReference>
<gene>
    <name evidence="5" type="primary">tetD_1</name>
    <name evidence="5" type="ORF">CLMAG_41700</name>
</gene>
<sequence>MSIKTVENMVNWIEVNITRNPTLAEMSSYVGYSQFYCSNKFHEYVGITFKQYLSKRRLALAAIEVKNTQDRLLDISLKYGFSCQESFTRAFVDAYGYTPNQYRKTLATIQLYVRPNILPVANNEFVKT</sequence>
<dbReference type="InterPro" id="IPR020449">
    <property type="entry name" value="Tscrpt_reg_AraC-type_HTH"/>
</dbReference>
<evidence type="ECO:0000256" key="3">
    <source>
        <dbReference type="ARBA" id="ARBA00023163"/>
    </source>
</evidence>
<dbReference type="Pfam" id="PF12833">
    <property type="entry name" value="HTH_18"/>
    <property type="match status" value="1"/>
</dbReference>
<dbReference type="AlphaFoldDB" id="A0A162RUL2"/>
<dbReference type="PROSITE" id="PS00041">
    <property type="entry name" value="HTH_ARAC_FAMILY_1"/>
    <property type="match status" value="1"/>
</dbReference>
<keyword evidence="6" id="KW-1185">Reference proteome</keyword>
<dbReference type="RefSeq" id="WP_066626626.1">
    <property type="nucleotide sequence ID" value="NZ_FQXL01000008.1"/>
</dbReference>
<dbReference type="PROSITE" id="PS01124">
    <property type="entry name" value="HTH_ARAC_FAMILY_2"/>
    <property type="match status" value="1"/>
</dbReference>
<dbReference type="InterPro" id="IPR018060">
    <property type="entry name" value="HTH_AraC"/>
</dbReference>
<dbReference type="STRING" id="1121326.CLMAG_41700"/>
<dbReference type="Gene3D" id="1.10.10.60">
    <property type="entry name" value="Homeodomain-like"/>
    <property type="match status" value="2"/>
</dbReference>
<accession>A0A162RUL2</accession>
<dbReference type="SMART" id="SM00342">
    <property type="entry name" value="HTH_ARAC"/>
    <property type="match status" value="1"/>
</dbReference>
<proteinExistence type="predicted"/>
<name>A0A162RUL2_9CLOT</name>
<keyword evidence="2" id="KW-0238">DNA-binding</keyword>
<dbReference type="GO" id="GO:0003700">
    <property type="term" value="F:DNA-binding transcription factor activity"/>
    <property type="evidence" value="ECO:0007669"/>
    <property type="project" value="InterPro"/>
</dbReference>
<dbReference type="InterPro" id="IPR009057">
    <property type="entry name" value="Homeodomain-like_sf"/>
</dbReference>
<reference evidence="5 6" key="1">
    <citation type="submission" date="2016-04" db="EMBL/GenBank/DDBJ databases">
        <title>Genome sequence of Clostridium magnum DSM 2767.</title>
        <authorList>
            <person name="Poehlein A."/>
            <person name="Uhlig R."/>
            <person name="Fischer R."/>
            <person name="Bahl H."/>
            <person name="Daniel R."/>
        </authorList>
    </citation>
    <scope>NUCLEOTIDE SEQUENCE [LARGE SCALE GENOMIC DNA]</scope>
    <source>
        <strain evidence="5 6">DSM 2767</strain>
    </source>
</reference>
<dbReference type="PANTHER" id="PTHR47504">
    <property type="entry name" value="RIGHT ORIGIN-BINDING PROTEIN"/>
    <property type="match status" value="1"/>
</dbReference>
<dbReference type="GO" id="GO:0043565">
    <property type="term" value="F:sequence-specific DNA binding"/>
    <property type="evidence" value="ECO:0007669"/>
    <property type="project" value="InterPro"/>
</dbReference>
<dbReference type="PATRIC" id="fig|1121326.3.peg.4227"/>
<dbReference type="OrthoDB" id="9801721at2"/>
<dbReference type="PRINTS" id="PR00032">
    <property type="entry name" value="HTHARAC"/>
</dbReference>
<dbReference type="InterPro" id="IPR018062">
    <property type="entry name" value="HTH_AraC-typ_CS"/>
</dbReference>